<comment type="caution">
    <text evidence="1">The sequence shown here is derived from an EMBL/GenBank/DDBJ whole genome shotgun (WGS) entry which is preliminary data.</text>
</comment>
<name>A0A9Q1L0J4_9CARY</name>
<sequence>MRKKRAALADLHYDILKEILIRVGRSSEGAKNFAKAISVCKAFRQFIEDGDVLRAVAFDDLSMDGHWELFQLTGGLICRCAQAGQEQAQFLLGKIILVSTSQLVITKKHAIEKGKASSSSSAQAKDISLQRKITQLSSFLESFLPNRTCPNFIGSHLNFVKIFITLARLSDFEEMEQCLKIYMIYFMSRGERDFPQLINFFEQFFHFFKMVCSFEEELEPETHKFSGMVRDLCLVSSQTLQRLGLKKEQLGRIELRLDGVCDDCVHTKYSMTLVAKLDMLLKRLRALEIDIKEFDKASQHSSQKDADSAHILLSSLLPAFEQLPAVMDNVQKLKATALCYQEARSVLISRFHDFFPPANKR</sequence>
<accession>A0A9Q1L0J4</accession>
<keyword evidence="2" id="KW-1185">Reference proteome</keyword>
<dbReference type="Proteomes" id="UP001153076">
    <property type="component" value="Unassembled WGS sequence"/>
</dbReference>
<proteinExistence type="predicted"/>
<reference evidence="1" key="1">
    <citation type="submission" date="2022-04" db="EMBL/GenBank/DDBJ databases">
        <title>Carnegiea gigantea Genome sequencing and assembly v2.</title>
        <authorList>
            <person name="Copetti D."/>
            <person name="Sanderson M.J."/>
            <person name="Burquez A."/>
            <person name="Wojciechowski M.F."/>
        </authorList>
    </citation>
    <scope>NUCLEOTIDE SEQUENCE</scope>
    <source>
        <strain evidence="1">SGP5-SGP5p</strain>
        <tissue evidence="1">Aerial part</tissue>
    </source>
</reference>
<gene>
    <name evidence="1" type="ORF">Cgig2_006094</name>
</gene>
<dbReference type="AlphaFoldDB" id="A0A9Q1L0J4"/>
<dbReference type="EMBL" id="JAKOGI010000005">
    <property type="protein sequence ID" value="KAJ8452289.1"/>
    <property type="molecule type" value="Genomic_DNA"/>
</dbReference>
<evidence type="ECO:0000313" key="2">
    <source>
        <dbReference type="Proteomes" id="UP001153076"/>
    </source>
</evidence>
<dbReference type="OrthoDB" id="1498438at2759"/>
<organism evidence="1 2">
    <name type="scientific">Carnegiea gigantea</name>
    <dbReference type="NCBI Taxonomy" id="171969"/>
    <lineage>
        <taxon>Eukaryota</taxon>
        <taxon>Viridiplantae</taxon>
        <taxon>Streptophyta</taxon>
        <taxon>Embryophyta</taxon>
        <taxon>Tracheophyta</taxon>
        <taxon>Spermatophyta</taxon>
        <taxon>Magnoliopsida</taxon>
        <taxon>eudicotyledons</taxon>
        <taxon>Gunneridae</taxon>
        <taxon>Pentapetalae</taxon>
        <taxon>Caryophyllales</taxon>
        <taxon>Cactineae</taxon>
        <taxon>Cactaceae</taxon>
        <taxon>Cactoideae</taxon>
        <taxon>Echinocereeae</taxon>
        <taxon>Carnegiea</taxon>
    </lineage>
</organism>
<protein>
    <submittedName>
        <fullName evidence="1">Uncharacterized protein</fullName>
    </submittedName>
</protein>
<evidence type="ECO:0000313" key="1">
    <source>
        <dbReference type="EMBL" id="KAJ8452289.1"/>
    </source>
</evidence>